<feature type="signal peptide" evidence="8">
    <location>
        <begin position="1"/>
        <end position="29"/>
    </location>
</feature>
<dbReference type="EMBL" id="UGPZ01000003">
    <property type="protein sequence ID" value="STY93136.1"/>
    <property type="molecule type" value="Genomic_DNA"/>
</dbReference>
<feature type="transmembrane region" description="Helical" evidence="7">
    <location>
        <begin position="540"/>
        <end position="559"/>
    </location>
</feature>
<proteinExistence type="predicted"/>
<dbReference type="EC" id="1.8.1.8" evidence="11"/>
<evidence type="ECO:0000256" key="2">
    <source>
        <dbReference type="ARBA" id="ARBA00022692"/>
    </source>
</evidence>
<accession>A0A378PXW7</accession>
<feature type="compositionally biased region" description="Polar residues" evidence="6">
    <location>
        <begin position="304"/>
        <end position="334"/>
    </location>
</feature>
<gene>
    <name evidence="11" type="primary">dsbD</name>
    <name evidence="11" type="ORF">NCTC9426_01853</name>
</gene>
<dbReference type="InterPro" id="IPR003834">
    <property type="entry name" value="Cyt_c_assmbl_TM_dom"/>
</dbReference>
<organism evidence="11 12">
    <name type="scientific">Moraxella bovis</name>
    <dbReference type="NCBI Taxonomy" id="476"/>
    <lineage>
        <taxon>Bacteria</taxon>
        <taxon>Pseudomonadati</taxon>
        <taxon>Pseudomonadota</taxon>
        <taxon>Gammaproteobacteria</taxon>
        <taxon>Moraxellales</taxon>
        <taxon>Moraxellaceae</taxon>
        <taxon>Moraxella</taxon>
    </lineage>
</organism>
<reference evidence="11 12" key="1">
    <citation type="submission" date="2018-06" db="EMBL/GenBank/DDBJ databases">
        <authorList>
            <consortium name="Pathogen Informatics"/>
            <person name="Doyle S."/>
        </authorList>
    </citation>
    <scope>NUCLEOTIDE SEQUENCE [LARGE SCALE GENOMIC DNA]</scope>
    <source>
        <strain evidence="11 12">NCTC9426</strain>
    </source>
</reference>
<evidence type="ECO:0000259" key="9">
    <source>
        <dbReference type="Pfam" id="PF02683"/>
    </source>
</evidence>
<keyword evidence="8" id="KW-0732">Signal</keyword>
<dbReference type="PANTHER" id="PTHR32234">
    <property type="entry name" value="THIOL:DISULFIDE INTERCHANGE PROTEIN DSBD"/>
    <property type="match status" value="1"/>
</dbReference>
<sequence length="742" mass="78345">MSKFTHSLTSLSRLSALSLALALPMSAMALSADTAKSDGTLSGLFAHQSKFKFLPVHQAFNVSASQQGDTLAVTFGVTPEHYVYKDKIKLTLPDGVSMGAWSFNKPHTMIDDPEFGRVAVFEEDVVATVKLTATADVTAPISVRWQGCAKAGLCYPPETLKTTISLTGNAKKKPDTPSSQATVTNKANQSGKGTPKDGVGLGLDNQSNNGLTGNLNNNVTNGLNNSNNNTNNNLDKTSPTTEPTQLSQAGMSQDGTGVPVTQNTAPDQTLSVPTSPLVTPVFGDERGNTLTGESNDEMGGGLGNESSADMASSPNAQTSTAAADTSHQAVSSQSDPFGINKNPALAVLLLFLAGLLLSFTPCVYPMIPIVANIVAHNKSHTALKGFALSGSYGLGVATAYGVLGGLIAWFGQAVGVLGLLQNPYVLGVFAIIFALLALYMFDIIKITLPSGVRDILHRKSQSADDKLGSVGGSFVAGALSALVVSPCVSAPMAGALTAVSASGSVPFGFIALFSLGLGLSIPLMFIGLAQGKFMPKAGEWMNRVKEFCGLLLLAVSLSLLERLLFLPVMLIIWAVWFAMTAVWLFRMKNLASHAFALVGALWAVCLVVGASMGANDPWRPLAKLGVTATVAESKADIKISSLSELDSILTRHEKVLVDVTADWCVECRIMERTLFTNRPVALSDYQVVKLDITETNDDSRAVLARYGLFGPPALLIYKQGQLQTMLLGETKRADFEMALVQF</sequence>
<evidence type="ECO:0000256" key="7">
    <source>
        <dbReference type="SAM" id="Phobius"/>
    </source>
</evidence>
<feature type="domain" description="Cytochrome C biogenesis protein transmembrane" evidence="9">
    <location>
        <begin position="346"/>
        <end position="564"/>
    </location>
</feature>
<dbReference type="SUPFAM" id="SSF74863">
    <property type="entry name" value="Thiol:disulfide interchange protein DsbD, N-terminal domain (DsbD-alpha)"/>
    <property type="match status" value="1"/>
</dbReference>
<feature type="compositionally biased region" description="Polar residues" evidence="6">
    <location>
        <begin position="176"/>
        <end position="192"/>
    </location>
</feature>
<feature type="chain" id="PRO_5016862728" evidence="8">
    <location>
        <begin position="30"/>
        <end position="742"/>
    </location>
</feature>
<dbReference type="PANTHER" id="PTHR32234:SF0">
    <property type="entry name" value="THIOL:DISULFIDE INTERCHANGE PROTEIN DSBD"/>
    <property type="match status" value="1"/>
</dbReference>
<comment type="subcellular location">
    <subcellularLocation>
        <location evidence="1">Membrane</location>
        <topology evidence="1">Multi-pass membrane protein</topology>
    </subcellularLocation>
</comment>
<feature type="transmembrane region" description="Helical" evidence="7">
    <location>
        <begin position="594"/>
        <end position="614"/>
    </location>
</feature>
<keyword evidence="4 7" id="KW-1133">Transmembrane helix</keyword>
<feature type="transmembrane region" description="Helical" evidence="7">
    <location>
        <begin position="505"/>
        <end position="528"/>
    </location>
</feature>
<evidence type="ECO:0000256" key="8">
    <source>
        <dbReference type="SAM" id="SignalP"/>
    </source>
</evidence>
<dbReference type="Pfam" id="PF13899">
    <property type="entry name" value="Thioredoxin_7"/>
    <property type="match status" value="1"/>
</dbReference>
<dbReference type="Proteomes" id="UP000254133">
    <property type="component" value="Unassembled WGS sequence"/>
</dbReference>
<feature type="transmembrane region" description="Helical" evidence="7">
    <location>
        <begin position="344"/>
        <end position="374"/>
    </location>
</feature>
<evidence type="ECO:0000313" key="12">
    <source>
        <dbReference type="Proteomes" id="UP000254133"/>
    </source>
</evidence>
<feature type="transmembrane region" description="Helical" evidence="7">
    <location>
        <begin position="565"/>
        <end position="585"/>
    </location>
</feature>
<feature type="domain" description="Thiol:disulfide interchange protein DsbD N-terminal" evidence="10">
    <location>
        <begin position="52"/>
        <end position="162"/>
    </location>
</feature>
<dbReference type="GO" id="GO:0017004">
    <property type="term" value="P:cytochrome complex assembly"/>
    <property type="evidence" value="ECO:0007669"/>
    <property type="project" value="UniProtKB-KW"/>
</dbReference>
<evidence type="ECO:0000259" key="10">
    <source>
        <dbReference type="Pfam" id="PF11412"/>
    </source>
</evidence>
<feature type="transmembrane region" description="Helical" evidence="7">
    <location>
        <begin position="386"/>
        <end position="411"/>
    </location>
</feature>
<feature type="compositionally biased region" description="Low complexity" evidence="6">
    <location>
        <begin position="208"/>
        <end position="233"/>
    </location>
</feature>
<dbReference type="Pfam" id="PF11412">
    <property type="entry name" value="DsbD_N"/>
    <property type="match status" value="1"/>
</dbReference>
<protein>
    <submittedName>
        <fullName evidence="11">Thiol:disulfide interchange protein DsbD</fullName>
        <ecNumber evidence="11">1.8.1.8</ecNumber>
    </submittedName>
</protein>
<dbReference type="Gene3D" id="3.40.30.10">
    <property type="entry name" value="Glutaredoxin"/>
    <property type="match status" value="1"/>
</dbReference>
<evidence type="ECO:0000256" key="4">
    <source>
        <dbReference type="ARBA" id="ARBA00022989"/>
    </source>
</evidence>
<keyword evidence="5 7" id="KW-0472">Membrane</keyword>
<dbReference type="InterPro" id="IPR028250">
    <property type="entry name" value="DsbDN"/>
</dbReference>
<keyword evidence="11" id="KW-0560">Oxidoreductase</keyword>
<evidence type="ECO:0000313" key="11">
    <source>
        <dbReference type="EMBL" id="STY93136.1"/>
    </source>
</evidence>
<feature type="compositionally biased region" description="Polar residues" evidence="6">
    <location>
        <begin position="234"/>
        <end position="277"/>
    </location>
</feature>
<evidence type="ECO:0000256" key="1">
    <source>
        <dbReference type="ARBA" id="ARBA00004141"/>
    </source>
</evidence>
<name>A0A378PXW7_MORBO</name>
<dbReference type="SUPFAM" id="SSF52833">
    <property type="entry name" value="Thioredoxin-like"/>
    <property type="match status" value="1"/>
</dbReference>
<dbReference type="InterPro" id="IPR036929">
    <property type="entry name" value="DsbDN_sf"/>
</dbReference>
<dbReference type="Gene3D" id="2.60.40.1250">
    <property type="entry name" value="Thiol:disulfide interchange protein DsbD, N-terminal domain"/>
    <property type="match status" value="1"/>
</dbReference>
<dbReference type="RefSeq" id="WP_115369559.1">
    <property type="nucleotide sequence ID" value="NZ_UGPZ01000003.1"/>
</dbReference>
<dbReference type="GO" id="GO:0047134">
    <property type="term" value="F:protein-disulfide reductase [NAD(P)H] activity"/>
    <property type="evidence" value="ECO:0007669"/>
    <property type="project" value="UniProtKB-EC"/>
</dbReference>
<keyword evidence="3" id="KW-0201">Cytochrome c-type biogenesis</keyword>
<feature type="transmembrane region" description="Helical" evidence="7">
    <location>
        <begin position="467"/>
        <end position="485"/>
    </location>
</feature>
<dbReference type="GO" id="GO:0045454">
    <property type="term" value="P:cell redox homeostasis"/>
    <property type="evidence" value="ECO:0007669"/>
    <property type="project" value="TreeGrafter"/>
</dbReference>
<dbReference type="InterPro" id="IPR036249">
    <property type="entry name" value="Thioredoxin-like_sf"/>
</dbReference>
<dbReference type="AlphaFoldDB" id="A0A378PXW7"/>
<evidence type="ECO:0000256" key="6">
    <source>
        <dbReference type="SAM" id="MobiDB-lite"/>
    </source>
</evidence>
<evidence type="ECO:0000256" key="3">
    <source>
        <dbReference type="ARBA" id="ARBA00022748"/>
    </source>
</evidence>
<feature type="region of interest" description="Disordered" evidence="6">
    <location>
        <begin position="166"/>
        <end position="334"/>
    </location>
</feature>
<dbReference type="GO" id="GO:0016020">
    <property type="term" value="C:membrane"/>
    <property type="evidence" value="ECO:0007669"/>
    <property type="project" value="UniProtKB-SubCell"/>
</dbReference>
<evidence type="ECO:0000256" key="5">
    <source>
        <dbReference type="ARBA" id="ARBA00023136"/>
    </source>
</evidence>
<feature type="transmembrane region" description="Helical" evidence="7">
    <location>
        <begin position="423"/>
        <end position="446"/>
    </location>
</feature>
<keyword evidence="2 7" id="KW-0812">Transmembrane</keyword>
<dbReference type="Pfam" id="PF02683">
    <property type="entry name" value="DsbD_TM"/>
    <property type="match status" value="1"/>
</dbReference>